<accession>A0A4U0P6P3</accession>
<evidence type="ECO:0000313" key="2">
    <source>
        <dbReference type="Proteomes" id="UP000306808"/>
    </source>
</evidence>
<comment type="caution">
    <text evidence="1">The sequence shown here is derived from an EMBL/GenBank/DDBJ whole genome shotgun (WGS) entry which is preliminary data.</text>
</comment>
<dbReference type="RefSeq" id="WP_136899632.1">
    <property type="nucleotide sequence ID" value="NZ_SUME01000001.1"/>
</dbReference>
<dbReference type="Proteomes" id="UP000306808">
    <property type="component" value="Unassembled WGS sequence"/>
</dbReference>
<proteinExistence type="predicted"/>
<evidence type="ECO:0000313" key="1">
    <source>
        <dbReference type="EMBL" id="TJZ63103.1"/>
    </source>
</evidence>
<dbReference type="OrthoDB" id="663842at2"/>
<gene>
    <name evidence="1" type="ORF">FAZ15_02055</name>
</gene>
<sequence>MKYPWIDVKRASVCVFVILISVYVQAQSLNLNDVRRDFNKGVKNEDLCEKYHKTLEKEADTPVEKGYEAAFHMFMAKHTSNPIKKMSYFNGGKKLLEKQIANNPNNIELRFIRLCIQYYVPGYLGYSSNVEEDKMFVMNNLYKMSDENTKDIIYNYLKGAKMYNEEELALLGR</sequence>
<organism evidence="1 2">
    <name type="scientific">Sphingobacterium olei</name>
    <dbReference type="NCBI Taxonomy" id="2571155"/>
    <lineage>
        <taxon>Bacteria</taxon>
        <taxon>Pseudomonadati</taxon>
        <taxon>Bacteroidota</taxon>
        <taxon>Sphingobacteriia</taxon>
        <taxon>Sphingobacteriales</taxon>
        <taxon>Sphingobacteriaceae</taxon>
        <taxon>Sphingobacterium</taxon>
    </lineage>
</organism>
<keyword evidence="2" id="KW-1185">Reference proteome</keyword>
<reference evidence="1 2" key="1">
    <citation type="submission" date="2019-04" db="EMBL/GenBank/DDBJ databases">
        <title>Sphingobacterium olei sp. nov., isolated from oil-contaminated soil.</title>
        <authorList>
            <person name="Liu B."/>
        </authorList>
    </citation>
    <scope>NUCLEOTIDE SEQUENCE [LARGE SCALE GENOMIC DNA]</scope>
    <source>
        <strain evidence="1 2">HAL-9</strain>
    </source>
</reference>
<name>A0A4U0P6P3_9SPHI</name>
<protein>
    <submittedName>
        <fullName evidence="1">Uncharacterized protein</fullName>
    </submittedName>
</protein>
<dbReference type="EMBL" id="SUME01000001">
    <property type="protein sequence ID" value="TJZ63103.1"/>
    <property type="molecule type" value="Genomic_DNA"/>
</dbReference>
<dbReference type="AlphaFoldDB" id="A0A4U0P6P3"/>